<gene>
    <name evidence="1" type="ORF">VOF76_23805</name>
</gene>
<dbReference type="Proteomes" id="UP001357437">
    <property type="component" value="Unassembled WGS sequence"/>
</dbReference>
<comment type="caution">
    <text evidence="1">The sequence shown here is derived from an EMBL/GenBank/DDBJ whole genome shotgun (WGS) entry which is preliminary data.</text>
</comment>
<proteinExistence type="predicted"/>
<dbReference type="RefSeq" id="WP_326293215.1">
    <property type="nucleotide sequence ID" value="NZ_JAYMCU010000101.1"/>
</dbReference>
<reference evidence="1 2" key="1">
    <citation type="submission" date="2024-01" db="EMBL/GenBank/DDBJ databases">
        <title>Comparative Genomics of Leclercia adecarboxylata Strains Isolated from Several Sources.</title>
        <authorList>
            <person name="Yescas-Zazueta V."/>
            <person name="Balbuena-Alonso M.G."/>
            <person name="Valencia D."/>
            <person name="Mendez-Pfeiffer P.A."/>
            <person name="Ballesteros-Monrreal M.G."/>
            <person name="Rocha-Gracia R.D.C."/>
            <person name="Barrios-Villa E."/>
        </authorList>
    </citation>
    <scope>NUCLEOTIDE SEQUENCE [LARGE SCALE GENOMIC DNA]</scope>
    <source>
        <strain evidence="1 2">33MEM</strain>
    </source>
</reference>
<evidence type="ECO:0000313" key="1">
    <source>
        <dbReference type="EMBL" id="MEC3939160.1"/>
    </source>
</evidence>
<sequence length="59" mass="6484">MKKEDNGFISVVNSIAEVKSFFVGNEIPKVGEVLELVVVKSETTDNSCALALKFRPVQE</sequence>
<keyword evidence="2" id="KW-1185">Reference proteome</keyword>
<evidence type="ECO:0000313" key="2">
    <source>
        <dbReference type="Proteomes" id="UP001357437"/>
    </source>
</evidence>
<accession>A0ABU6IC37</accession>
<dbReference type="EMBL" id="JAYMCU010000101">
    <property type="protein sequence ID" value="MEC3939160.1"/>
    <property type="molecule type" value="Genomic_DNA"/>
</dbReference>
<evidence type="ECO:0008006" key="3">
    <source>
        <dbReference type="Google" id="ProtNLM"/>
    </source>
</evidence>
<name>A0ABU6IC37_9ENTR</name>
<organism evidence="1 2">
    <name type="scientific">Leclercia adecarboxylata</name>
    <dbReference type="NCBI Taxonomy" id="83655"/>
    <lineage>
        <taxon>Bacteria</taxon>
        <taxon>Pseudomonadati</taxon>
        <taxon>Pseudomonadota</taxon>
        <taxon>Gammaproteobacteria</taxon>
        <taxon>Enterobacterales</taxon>
        <taxon>Enterobacteriaceae</taxon>
        <taxon>Leclercia</taxon>
    </lineage>
</organism>
<protein>
    <recommendedName>
        <fullName evidence="3">30S ribosomal protein S1</fullName>
    </recommendedName>
</protein>